<sequence>MKSLGPSMVAHTFNPRRPTVHCETCCDCNGYSYSDGSHSRAHHTVSIMVYVTRQSQRAELTVHCT</sequence>
<proteinExistence type="predicted"/>
<gene>
    <name evidence="1" type="ORF">rCG_51130</name>
</gene>
<accession>A6IZ13</accession>
<name>A6IZ13_RAT</name>
<organism evidence="1 2">
    <name type="scientific">Rattus norvegicus</name>
    <name type="common">Rat</name>
    <dbReference type="NCBI Taxonomy" id="10116"/>
    <lineage>
        <taxon>Eukaryota</taxon>
        <taxon>Metazoa</taxon>
        <taxon>Chordata</taxon>
        <taxon>Craniata</taxon>
        <taxon>Vertebrata</taxon>
        <taxon>Euteleostomi</taxon>
        <taxon>Mammalia</taxon>
        <taxon>Eutheria</taxon>
        <taxon>Euarchontoglires</taxon>
        <taxon>Glires</taxon>
        <taxon>Rodentia</taxon>
        <taxon>Myomorpha</taxon>
        <taxon>Muroidea</taxon>
        <taxon>Muridae</taxon>
        <taxon>Murinae</taxon>
        <taxon>Rattus</taxon>
    </lineage>
</organism>
<evidence type="ECO:0000313" key="2">
    <source>
        <dbReference type="Proteomes" id="UP000234681"/>
    </source>
</evidence>
<dbReference type="Proteomes" id="UP000234681">
    <property type="component" value="Chromosome 19"/>
</dbReference>
<dbReference type="AlphaFoldDB" id="A6IZ13"/>
<protein>
    <submittedName>
        <fullName evidence="1">RCG51130</fullName>
    </submittedName>
</protein>
<evidence type="ECO:0000313" key="1">
    <source>
        <dbReference type="EMBL" id="EDL92492.1"/>
    </source>
</evidence>
<reference evidence="2" key="1">
    <citation type="submission" date="2005-09" db="EMBL/GenBank/DDBJ databases">
        <authorList>
            <person name="Mural R.J."/>
            <person name="Li P.W."/>
            <person name="Adams M.D."/>
            <person name="Amanatides P.G."/>
            <person name="Baden-Tillson H."/>
            <person name="Barnstead M."/>
            <person name="Chin S.H."/>
            <person name="Dew I."/>
            <person name="Evans C.A."/>
            <person name="Ferriera S."/>
            <person name="Flanigan M."/>
            <person name="Fosler C."/>
            <person name="Glodek A."/>
            <person name="Gu Z."/>
            <person name="Holt R.A."/>
            <person name="Jennings D."/>
            <person name="Kraft C.L."/>
            <person name="Lu F."/>
            <person name="Nguyen T."/>
            <person name="Nusskern D.R."/>
            <person name="Pfannkoch C.M."/>
            <person name="Sitter C."/>
            <person name="Sutton G.G."/>
            <person name="Venter J.C."/>
            <person name="Wang Z."/>
            <person name="Woodage T."/>
            <person name="Zheng X.H."/>
            <person name="Zhong F."/>
        </authorList>
    </citation>
    <scope>NUCLEOTIDE SEQUENCE [LARGE SCALE GENOMIC DNA]</scope>
    <source>
        <strain>BN</strain>
        <strain evidence="2">Sprague-Dawley</strain>
    </source>
</reference>
<dbReference type="EMBL" id="CH473972">
    <property type="protein sequence ID" value="EDL92492.1"/>
    <property type="molecule type" value="Genomic_DNA"/>
</dbReference>